<evidence type="ECO:0000313" key="1">
    <source>
        <dbReference type="EMBL" id="ACF28878.1"/>
    </source>
</evidence>
<dbReference type="KEGG" id="ngk:NGK_0180"/>
<protein>
    <submittedName>
        <fullName evidence="1">Uncharacterized protein</fullName>
    </submittedName>
</protein>
<organism evidence="1 2">
    <name type="scientific">Neisseria gonorrhoeae (strain NCCP11945)</name>
    <dbReference type="NCBI Taxonomy" id="521006"/>
    <lineage>
        <taxon>Bacteria</taxon>
        <taxon>Pseudomonadati</taxon>
        <taxon>Pseudomonadota</taxon>
        <taxon>Betaproteobacteria</taxon>
        <taxon>Neisseriales</taxon>
        <taxon>Neisseriaceae</taxon>
        <taxon>Neisseria</taxon>
    </lineage>
</organism>
<proteinExistence type="predicted"/>
<name>B4RQ66_NEIG2</name>
<dbReference type="AlphaFoldDB" id="B4RQ66"/>
<sequence>MIIAQKIRRAYTVLPFCRVSGGFKGLCLNTVLISILISK</sequence>
<dbReference type="EMBL" id="CP001050">
    <property type="protein sequence ID" value="ACF28878.1"/>
    <property type="molecule type" value="Genomic_DNA"/>
</dbReference>
<dbReference type="HOGENOM" id="CLU_3313212_0_0_4"/>
<accession>B4RQ66</accession>
<reference evidence="1 2" key="1">
    <citation type="journal article" date="2008" name="J. Bacteriol.">
        <title>Complete genome sequence of Neisseria gonorrhoeae NCCP11945.</title>
        <authorList>
            <person name="Chung G.T."/>
            <person name="Yoo J.S."/>
            <person name="Oh H.B."/>
            <person name="Lee Y.S."/>
            <person name="Cha S.H."/>
            <person name="Kim S.J."/>
            <person name="Yoo C.K."/>
        </authorList>
    </citation>
    <scope>NUCLEOTIDE SEQUENCE [LARGE SCALE GENOMIC DNA]</scope>
    <source>
        <strain evidence="1 2">NCCP11945</strain>
    </source>
</reference>
<gene>
    <name evidence="1" type="ordered locus">NGK_0180</name>
</gene>
<evidence type="ECO:0000313" key="2">
    <source>
        <dbReference type="Proteomes" id="UP000002564"/>
    </source>
</evidence>
<dbReference type="Proteomes" id="UP000002564">
    <property type="component" value="Chromosome"/>
</dbReference>